<dbReference type="PANTHER" id="PTHR12984">
    <property type="entry name" value="SCY1-RELATED S/T PROTEIN KINASE-LIKE"/>
    <property type="match status" value="1"/>
</dbReference>
<feature type="compositionally biased region" description="Polar residues" evidence="6">
    <location>
        <begin position="785"/>
        <end position="825"/>
    </location>
</feature>
<dbReference type="InterPro" id="IPR011989">
    <property type="entry name" value="ARM-like"/>
</dbReference>
<dbReference type="Gene3D" id="1.25.10.10">
    <property type="entry name" value="Leucine-rich Repeat Variant"/>
    <property type="match status" value="1"/>
</dbReference>
<gene>
    <name evidence="8" type="ORF">DPMN_095401</name>
</gene>
<dbReference type="GO" id="GO:0005524">
    <property type="term" value="F:ATP binding"/>
    <property type="evidence" value="ECO:0007669"/>
    <property type="project" value="InterPro"/>
</dbReference>
<feature type="compositionally biased region" description="Acidic residues" evidence="6">
    <location>
        <begin position="634"/>
        <end position="644"/>
    </location>
</feature>
<sequence length="898" mass="98196">AALARSSFKRIKTLRHPNILTFLDGIETDKVIYIATEPVTPLETYLHNNDAAQRETQLAISWGLHKVTKGLSFLVNDCGLIHNNICMSSVFVDQAGEWKLGGVDYMYPASGADSMPPVKILPYLERYDPPEKSDLHRGIKGEKWSSDMWGLGCLIWEVFNGPLPRTTALKAFGKIPKNLVPNYCELVCANPNSRPNPAKYISDCCGQGGFLNNPFVKTMLFLEEMQIKDQAEKAKFFGKLAEALDSFPKQLSRHKVLPQLLHAYEFGNCGSMVLAPLFKVGRLLEQEEYQAKIVPCVVKLFSSPDRNTRVKLLQQIDMFVEHLQAQTVNDKIFPNIVSGFLDTNPVVRESTIKAMLHLAPKLNYKNLNEELMKHFARLQAKDDQGGIRTNTTVCLGKIASYLSPQMRQRILCSAFLRSIKDPFPPARQAGIIGMGSTQHLFTMADIANRLMPPLCAMTLDPEKPVRDTAFKTLKSFMERLEKLSEDPEVLHELEKDVLSGGVPDNSAAGWAGWAIGGVSNLTSKVYSKATKKSPTAGPAMKGSAPSSEIPSVPAAPKPDTGPKVTDNNSRDDVVEDDDSSAGWDNDDDDWGDIDSPAPPVPAPTHTRPAPLASRAPGISDLDTHKSPVGGDQGWGEDDEEDWGDIDVVPTSQPVNATQSSSRNDTKSVPKSSKISDSQKTQQSDWGWGDSNMSEFEQATQMPSKPAKGALKLSGQKKTAPVDDFSWIEEEFAPIEDKTVKPASSYNWGDADAGGGGGGAADFFTTVDTGSRTAKRSSDEPKKILTPTSRETTPVQNQSNPSTAAVTSNQSTVVHTTGARHQSTVGPPSGIGEDSYWGSTGGWEDDGWGDSSASNESEADRKKREREDKRLQRQKELEDKRQAKKSSAMKLGAKKLASD</sequence>
<dbReference type="InterPro" id="IPR016024">
    <property type="entry name" value="ARM-type_fold"/>
</dbReference>
<dbReference type="InterPro" id="IPR000719">
    <property type="entry name" value="Prot_kinase_dom"/>
</dbReference>
<evidence type="ECO:0000259" key="7">
    <source>
        <dbReference type="PROSITE" id="PS50011"/>
    </source>
</evidence>
<proteinExistence type="inferred from homology"/>
<dbReference type="PANTHER" id="PTHR12984:SF3">
    <property type="entry name" value="N-TERMINAL KINASE-LIKE PROTEIN"/>
    <property type="match status" value="1"/>
</dbReference>
<keyword evidence="9" id="KW-1185">Reference proteome</keyword>
<evidence type="ECO:0000313" key="9">
    <source>
        <dbReference type="Proteomes" id="UP000828390"/>
    </source>
</evidence>
<feature type="region of interest" description="Disordered" evidence="6">
    <location>
        <begin position="740"/>
        <end position="898"/>
    </location>
</feature>
<dbReference type="Proteomes" id="UP000828390">
    <property type="component" value="Unassembled WGS sequence"/>
</dbReference>
<feature type="region of interest" description="Disordered" evidence="6">
    <location>
        <begin position="531"/>
        <end position="719"/>
    </location>
</feature>
<dbReference type="AlphaFoldDB" id="A0A9D4L7H8"/>
<dbReference type="PROSITE" id="PS50011">
    <property type="entry name" value="PROTEIN_KINASE_DOM"/>
    <property type="match status" value="1"/>
</dbReference>
<comment type="function">
    <text evidence="4">Regulates COPI-mediated retrograde protein traffic at the interface between the Golgi apparatus and the endoplasmic reticulum. Involved in the maintenance of the Golgi apparatus morphology.</text>
</comment>
<dbReference type="GO" id="GO:0004672">
    <property type="term" value="F:protein kinase activity"/>
    <property type="evidence" value="ECO:0007669"/>
    <property type="project" value="InterPro"/>
</dbReference>
<evidence type="ECO:0000313" key="8">
    <source>
        <dbReference type="EMBL" id="KAH3852880.1"/>
    </source>
</evidence>
<dbReference type="SUPFAM" id="SSF56112">
    <property type="entry name" value="Protein kinase-like (PK-like)"/>
    <property type="match status" value="1"/>
</dbReference>
<feature type="repeat" description="HEAT" evidence="5">
    <location>
        <begin position="332"/>
        <end position="370"/>
    </location>
</feature>
<evidence type="ECO:0000256" key="6">
    <source>
        <dbReference type="SAM" id="MobiDB-lite"/>
    </source>
</evidence>
<dbReference type="InterPro" id="IPR021133">
    <property type="entry name" value="HEAT_type_2"/>
</dbReference>
<organism evidence="8 9">
    <name type="scientific">Dreissena polymorpha</name>
    <name type="common">Zebra mussel</name>
    <name type="synonym">Mytilus polymorpha</name>
    <dbReference type="NCBI Taxonomy" id="45954"/>
    <lineage>
        <taxon>Eukaryota</taxon>
        <taxon>Metazoa</taxon>
        <taxon>Spiralia</taxon>
        <taxon>Lophotrochozoa</taxon>
        <taxon>Mollusca</taxon>
        <taxon>Bivalvia</taxon>
        <taxon>Autobranchia</taxon>
        <taxon>Heteroconchia</taxon>
        <taxon>Euheterodonta</taxon>
        <taxon>Imparidentia</taxon>
        <taxon>Neoheterodontei</taxon>
        <taxon>Myida</taxon>
        <taxon>Dreissenoidea</taxon>
        <taxon>Dreissenidae</taxon>
        <taxon>Dreissena</taxon>
    </lineage>
</organism>
<protein>
    <recommendedName>
        <fullName evidence="2">N-terminal kinase-like protein</fullName>
    </recommendedName>
    <alternativeName>
        <fullName evidence="3">SCY1-like protein 1</fullName>
    </alternativeName>
</protein>
<dbReference type="PROSITE" id="PS50077">
    <property type="entry name" value="HEAT_REPEAT"/>
    <property type="match status" value="1"/>
</dbReference>
<dbReference type="EMBL" id="JAIWYP010000003">
    <property type="protein sequence ID" value="KAH3852880.1"/>
    <property type="molecule type" value="Genomic_DNA"/>
</dbReference>
<reference evidence="8" key="2">
    <citation type="submission" date="2020-11" db="EMBL/GenBank/DDBJ databases">
        <authorList>
            <person name="McCartney M.A."/>
            <person name="Auch B."/>
            <person name="Kono T."/>
            <person name="Mallez S."/>
            <person name="Becker A."/>
            <person name="Gohl D.M."/>
            <person name="Silverstein K.A.T."/>
            <person name="Koren S."/>
            <person name="Bechman K.B."/>
            <person name="Herman A."/>
            <person name="Abrahante J.E."/>
            <person name="Garbe J."/>
        </authorList>
    </citation>
    <scope>NUCLEOTIDE SEQUENCE</scope>
    <source>
        <strain evidence="8">Duluth1</strain>
        <tissue evidence="8">Whole animal</tissue>
    </source>
</reference>
<comment type="similarity">
    <text evidence="1">Belongs to the protein kinase superfamily.</text>
</comment>
<dbReference type="Gene3D" id="3.30.200.20">
    <property type="entry name" value="Phosphorylase Kinase, domain 1"/>
    <property type="match status" value="1"/>
</dbReference>
<evidence type="ECO:0000256" key="3">
    <source>
        <dbReference type="ARBA" id="ARBA00042347"/>
    </source>
</evidence>
<feature type="compositionally biased region" description="Polar residues" evidence="6">
    <location>
        <begin position="649"/>
        <end position="702"/>
    </location>
</feature>
<accession>A0A9D4L7H8</accession>
<evidence type="ECO:0000256" key="5">
    <source>
        <dbReference type="PROSITE-ProRule" id="PRU00103"/>
    </source>
</evidence>
<dbReference type="Gene3D" id="1.10.510.10">
    <property type="entry name" value="Transferase(Phosphotransferase) domain 1"/>
    <property type="match status" value="1"/>
</dbReference>
<name>A0A9D4L7H8_DREPO</name>
<feature type="domain" description="Protein kinase" evidence="7">
    <location>
        <begin position="1"/>
        <end position="362"/>
    </location>
</feature>
<comment type="caution">
    <text evidence="8">The sequence shown here is derived from an EMBL/GenBank/DDBJ whole genome shotgun (WGS) entry which is preliminary data.</text>
</comment>
<feature type="compositionally biased region" description="Acidic residues" evidence="6">
    <location>
        <begin position="573"/>
        <end position="592"/>
    </location>
</feature>
<dbReference type="InterPro" id="IPR051177">
    <property type="entry name" value="CIK-Related_Protein"/>
</dbReference>
<dbReference type="Pfam" id="PF00069">
    <property type="entry name" value="Pkinase"/>
    <property type="match status" value="1"/>
</dbReference>
<evidence type="ECO:0000256" key="1">
    <source>
        <dbReference type="ARBA" id="ARBA00038349"/>
    </source>
</evidence>
<dbReference type="SUPFAM" id="SSF48371">
    <property type="entry name" value="ARM repeat"/>
    <property type="match status" value="1"/>
</dbReference>
<evidence type="ECO:0000256" key="4">
    <source>
        <dbReference type="ARBA" id="ARBA00056114"/>
    </source>
</evidence>
<feature type="compositionally biased region" description="Basic and acidic residues" evidence="6">
    <location>
        <begin position="857"/>
        <end position="880"/>
    </location>
</feature>
<reference evidence="8" key="1">
    <citation type="journal article" date="2019" name="bioRxiv">
        <title>The Genome of the Zebra Mussel, Dreissena polymorpha: A Resource for Invasive Species Research.</title>
        <authorList>
            <person name="McCartney M.A."/>
            <person name="Auch B."/>
            <person name="Kono T."/>
            <person name="Mallez S."/>
            <person name="Zhang Y."/>
            <person name="Obille A."/>
            <person name="Becker A."/>
            <person name="Abrahante J.E."/>
            <person name="Garbe J."/>
            <person name="Badalamenti J.P."/>
            <person name="Herman A."/>
            <person name="Mangelson H."/>
            <person name="Liachko I."/>
            <person name="Sullivan S."/>
            <person name="Sone E.D."/>
            <person name="Koren S."/>
            <person name="Silverstein K.A.T."/>
            <person name="Beckman K.B."/>
            <person name="Gohl D.M."/>
        </authorList>
    </citation>
    <scope>NUCLEOTIDE SEQUENCE</scope>
    <source>
        <strain evidence="8">Duluth1</strain>
        <tissue evidence="8">Whole animal</tissue>
    </source>
</reference>
<dbReference type="InterPro" id="IPR011009">
    <property type="entry name" value="Kinase-like_dom_sf"/>
</dbReference>
<feature type="non-terminal residue" evidence="8">
    <location>
        <position position="898"/>
    </location>
</feature>
<evidence type="ECO:0000256" key="2">
    <source>
        <dbReference type="ARBA" id="ARBA00040972"/>
    </source>
</evidence>